<feature type="domain" description="ATPase dynein-related AAA" evidence="1">
    <location>
        <begin position="577"/>
        <end position="657"/>
    </location>
</feature>
<dbReference type="STRING" id="1121395.SAMN02745215_00180"/>
<dbReference type="PANTHER" id="PTHR37291">
    <property type="entry name" value="5-METHYLCYTOSINE-SPECIFIC RESTRICTION ENZYME B"/>
    <property type="match status" value="1"/>
</dbReference>
<evidence type="ECO:0000259" key="1">
    <source>
        <dbReference type="Pfam" id="PF07728"/>
    </source>
</evidence>
<dbReference type="RefSeq" id="WP_242954506.1">
    <property type="nucleotide sequence ID" value="NZ_FRDN01000003.1"/>
</dbReference>
<dbReference type="EMBL" id="FRDN01000003">
    <property type="protein sequence ID" value="SHN50420.1"/>
    <property type="molecule type" value="Genomic_DNA"/>
</dbReference>
<dbReference type="GO" id="GO:0005524">
    <property type="term" value="F:ATP binding"/>
    <property type="evidence" value="ECO:0007669"/>
    <property type="project" value="InterPro"/>
</dbReference>
<dbReference type="Proteomes" id="UP000184010">
    <property type="component" value="Unassembled WGS sequence"/>
</dbReference>
<proteinExistence type="predicted"/>
<dbReference type="Pfam" id="PF07728">
    <property type="entry name" value="AAA_5"/>
    <property type="match status" value="1"/>
</dbReference>
<name>A0A1M7RW08_9FIRM</name>
<dbReference type="AlphaFoldDB" id="A0A1M7RW08"/>
<sequence>MAKYYGHDPIELNKIYDLALQWKNDCLINDGWLLWPGESIWTLDNLQDFKRCFVDNPDETADSFEEKFKKQLAGESSDVTKLACELLFIYFLFPSDTNGKTKVNLIKKVASWKGLNVPLTSNLNVLLESKGIGKPGTAFHTRRPFELSYLCYIGLGIKRLNHSERNNLIDNHKDFRVFIDELRQRSNYAMRNIILHLLYPEYYERISSNGNKQQIYNEFKRIMKGSNFPDNIDDAIYKIRRYFEQKNPSSTFDFYNEPLVSMWKNEDPEKIVMEASEDYSIIDNDNFNERRQNKMTNDLNKNMVLFGPPGTGKTYSVIERALEIIDKEKYSNLINNPDKREAAVKEFKELLNIGQIAFCTFHQSYGYEEFVEGLRSDGNGGFEPRDGIFKMISNAARSSAKDNVKGYDFDEKKINFFKMSLGNTNDGEEDIFDYCLDHNVIGLGWGVDIDYSDCVDRKAIRKKYESKYGDQDSFNIVAVDRFKNRMTIGDIVFISHGNAKLKAIARVTGDYYYDENTTIEFNHFHKVEWLYVNKEPMVSVKQILINKNFSQQAIYMHSKDDINFDSLKSYLSPKGGMNRNYVLIIDEINRGNISKIFGELITLIEPDKRLDADNEVTVTLPYSNDSFGVPQNLYIIGTMNTADRSIALLDTALRRRFNFIELSPDYSILDTDVEGINVQKLLKAINDRIEYLYDQDHLIGHAYFIDKHLSVPKLVAIMKTKVIPLLQEYFYLDWEKLELLLGGATDNLQQQQEYFLFKKKLDPSQIFARNLEYDQSTKISYTIVAEPNEKALKRIYGDN</sequence>
<evidence type="ECO:0000313" key="2">
    <source>
        <dbReference type="EMBL" id="SHN50420.1"/>
    </source>
</evidence>
<organism evidence="2 3">
    <name type="scientific">Desulfitobacterium chlororespirans DSM 11544</name>
    <dbReference type="NCBI Taxonomy" id="1121395"/>
    <lineage>
        <taxon>Bacteria</taxon>
        <taxon>Bacillati</taxon>
        <taxon>Bacillota</taxon>
        <taxon>Clostridia</taxon>
        <taxon>Eubacteriales</taxon>
        <taxon>Desulfitobacteriaceae</taxon>
        <taxon>Desulfitobacterium</taxon>
    </lineage>
</organism>
<dbReference type="InterPro" id="IPR027417">
    <property type="entry name" value="P-loop_NTPase"/>
</dbReference>
<dbReference type="InterPro" id="IPR052934">
    <property type="entry name" value="Methyl-DNA_Rec/Restrict_Enz"/>
</dbReference>
<dbReference type="InterPro" id="IPR011704">
    <property type="entry name" value="ATPase_dyneun-rel_AAA"/>
</dbReference>
<keyword evidence="3" id="KW-1185">Reference proteome</keyword>
<evidence type="ECO:0000313" key="3">
    <source>
        <dbReference type="Proteomes" id="UP000184010"/>
    </source>
</evidence>
<accession>A0A1M7RW08</accession>
<dbReference type="Gene3D" id="3.40.50.300">
    <property type="entry name" value="P-loop containing nucleotide triphosphate hydrolases"/>
    <property type="match status" value="2"/>
</dbReference>
<dbReference type="GO" id="GO:0016887">
    <property type="term" value="F:ATP hydrolysis activity"/>
    <property type="evidence" value="ECO:0007669"/>
    <property type="project" value="InterPro"/>
</dbReference>
<dbReference type="PANTHER" id="PTHR37291:SF1">
    <property type="entry name" value="TYPE IV METHYL-DIRECTED RESTRICTION ENZYME ECOKMCRB SUBUNIT"/>
    <property type="match status" value="1"/>
</dbReference>
<protein>
    <submittedName>
        <fullName evidence="2">AAA domain (Dynein-related subfamily)</fullName>
    </submittedName>
</protein>
<gene>
    <name evidence="2" type="ORF">SAMN02745215_00180</name>
</gene>
<reference evidence="3" key="1">
    <citation type="submission" date="2016-12" db="EMBL/GenBank/DDBJ databases">
        <authorList>
            <person name="Varghese N."/>
            <person name="Submissions S."/>
        </authorList>
    </citation>
    <scope>NUCLEOTIDE SEQUENCE [LARGE SCALE GENOMIC DNA]</scope>
    <source>
        <strain evidence="3">DSM 11544</strain>
    </source>
</reference>
<dbReference type="SUPFAM" id="SSF52540">
    <property type="entry name" value="P-loop containing nucleoside triphosphate hydrolases"/>
    <property type="match status" value="1"/>
</dbReference>